<dbReference type="STRING" id="582899.Hden_0306"/>
<dbReference type="Proteomes" id="UP000002033">
    <property type="component" value="Chromosome"/>
</dbReference>
<sequence length="355" mass="38781" precursor="true">MNATMKVLLSFLITLTLTTAAMSANAPPSHLELTRTAIDTHIIPHIDALKSSADALPPAVEAVCKTGSEEARRTLDEKFAAAVTAYAGIDFLRFGPMLENGRREQISFWPDPRGFVARQLRMILLNKDAKLAEPGALAKQSAAVQGLPALEFLMRDSEVPLGPTEPAQFRCVMAQAIAHNIVRVVGEVSDGWEKPGGWKDKMLSPGPDNDTYRNENESAVEIVKAFLIGISLTADLQLKPQVDTKIRLSPPYNKSGLQKQVYAASIASLRQLYDAMHLEAYLKPDMAWMKGWSQGTWRTIEAIDGAGGRSSHAQRKDTPTSREVFDRMNGLRNIVANRLATAAGLTVGFNELDGD</sequence>
<dbReference type="InterPro" id="IPR034984">
    <property type="entry name" value="Imelysin-like_IPPA"/>
</dbReference>
<dbReference type="InterPro" id="IPR018976">
    <property type="entry name" value="Imelysin-like"/>
</dbReference>
<evidence type="ECO:0000256" key="3">
    <source>
        <dbReference type="SAM" id="SignalP"/>
    </source>
</evidence>
<dbReference type="CDD" id="cd14659">
    <property type="entry name" value="Imelysin-like_IPPA"/>
    <property type="match status" value="1"/>
</dbReference>
<reference evidence="6" key="1">
    <citation type="journal article" date="2011" name="J. Bacteriol.">
        <title>Genome sequences of eight morphologically diverse alphaproteobacteria.</title>
        <authorList>
            <consortium name="US DOE Joint Genome Institute"/>
            <person name="Brown P.J."/>
            <person name="Kysela D.T."/>
            <person name="Buechlein A."/>
            <person name="Hemmerich C."/>
            <person name="Brun Y.V."/>
        </authorList>
    </citation>
    <scope>NUCLEOTIDE SEQUENCE [LARGE SCALE GENOMIC DNA]</scope>
    <source>
        <strain evidence="6">ATCC 51888 / DSM 1869 / NCIB 11706 / TK 0415</strain>
    </source>
</reference>
<dbReference type="GO" id="GO:0030313">
    <property type="term" value="C:cell envelope"/>
    <property type="evidence" value="ECO:0007669"/>
    <property type="project" value="UniProtKB-SubCell"/>
</dbReference>
<name>D8JQX9_HYPDA</name>
<feature type="domain" description="Imelysin-like" evidence="4">
    <location>
        <begin position="44"/>
        <end position="273"/>
    </location>
</feature>
<evidence type="ECO:0000256" key="2">
    <source>
        <dbReference type="ARBA" id="ARBA00022729"/>
    </source>
</evidence>
<dbReference type="KEGG" id="hdn:Hden_0306"/>
<gene>
    <name evidence="5" type="ordered locus">Hden_0306</name>
</gene>
<dbReference type="Pfam" id="PF09375">
    <property type="entry name" value="Peptidase_M75"/>
    <property type="match status" value="1"/>
</dbReference>
<keyword evidence="6" id="KW-1185">Reference proteome</keyword>
<keyword evidence="2 3" id="KW-0732">Signal</keyword>
<dbReference type="EMBL" id="CP002083">
    <property type="protein sequence ID" value="ADJ22131.1"/>
    <property type="molecule type" value="Genomic_DNA"/>
</dbReference>
<evidence type="ECO:0000256" key="1">
    <source>
        <dbReference type="ARBA" id="ARBA00004196"/>
    </source>
</evidence>
<proteinExistence type="predicted"/>
<dbReference type="HOGENOM" id="CLU_061785_0_0_5"/>
<dbReference type="InterPro" id="IPR038352">
    <property type="entry name" value="Imelysin_sf"/>
</dbReference>
<dbReference type="AlphaFoldDB" id="D8JQX9"/>
<accession>D8JQX9</accession>
<dbReference type="eggNOG" id="COG3489">
    <property type="taxonomic scope" value="Bacteria"/>
</dbReference>
<evidence type="ECO:0000313" key="5">
    <source>
        <dbReference type="EMBL" id="ADJ22131.1"/>
    </source>
</evidence>
<evidence type="ECO:0000313" key="6">
    <source>
        <dbReference type="Proteomes" id="UP000002033"/>
    </source>
</evidence>
<dbReference type="RefSeq" id="WP_013214350.1">
    <property type="nucleotide sequence ID" value="NC_014313.1"/>
</dbReference>
<feature type="chain" id="PRO_5003116039" evidence="3">
    <location>
        <begin position="27"/>
        <end position="355"/>
    </location>
</feature>
<comment type="subcellular location">
    <subcellularLocation>
        <location evidence="1">Cell envelope</location>
    </subcellularLocation>
</comment>
<feature type="signal peptide" evidence="3">
    <location>
        <begin position="1"/>
        <end position="26"/>
    </location>
</feature>
<dbReference type="Gene3D" id="1.20.1420.20">
    <property type="entry name" value="M75 peptidase, HXXE motif"/>
    <property type="match status" value="1"/>
</dbReference>
<protein>
    <submittedName>
        <fullName evidence="5">Peptidase M75, Imelysin</fullName>
    </submittedName>
</protein>
<evidence type="ECO:0000259" key="4">
    <source>
        <dbReference type="Pfam" id="PF09375"/>
    </source>
</evidence>
<organism evidence="5 6">
    <name type="scientific">Hyphomicrobium denitrificans (strain ATCC 51888 / DSM 1869 / NCIMB 11706 / TK 0415)</name>
    <dbReference type="NCBI Taxonomy" id="582899"/>
    <lineage>
        <taxon>Bacteria</taxon>
        <taxon>Pseudomonadati</taxon>
        <taxon>Pseudomonadota</taxon>
        <taxon>Alphaproteobacteria</taxon>
        <taxon>Hyphomicrobiales</taxon>
        <taxon>Hyphomicrobiaceae</taxon>
        <taxon>Hyphomicrobium</taxon>
    </lineage>
</organism>